<dbReference type="PANTHER" id="PTHR43429">
    <property type="entry name" value="PYRIDINE NUCLEOTIDE-DISULFIDE OXIDOREDUCTASE DOMAIN-CONTAINING"/>
    <property type="match status" value="1"/>
</dbReference>
<comment type="similarity">
    <text evidence="2">Belongs to the class-III pyridine nucleotide-disulfide oxidoreductase family.</text>
</comment>
<dbReference type="InterPro" id="IPR036188">
    <property type="entry name" value="FAD/NAD-bd_sf"/>
</dbReference>
<dbReference type="InterPro" id="IPR016156">
    <property type="entry name" value="FAD/NAD-linked_Rdtase_dimer_sf"/>
</dbReference>
<evidence type="ECO:0000259" key="8">
    <source>
        <dbReference type="Pfam" id="PF07992"/>
    </source>
</evidence>
<feature type="domain" description="FAD/NAD(P)-binding" evidence="8">
    <location>
        <begin position="2"/>
        <end position="308"/>
    </location>
</feature>
<evidence type="ECO:0000256" key="4">
    <source>
        <dbReference type="ARBA" id="ARBA00022827"/>
    </source>
</evidence>
<evidence type="ECO:0000256" key="1">
    <source>
        <dbReference type="ARBA" id="ARBA00001974"/>
    </source>
</evidence>
<dbReference type="Pfam" id="PF02852">
    <property type="entry name" value="Pyr_redox_dim"/>
    <property type="match status" value="1"/>
</dbReference>
<proteinExistence type="inferred from homology"/>
<dbReference type="PRINTS" id="PR00368">
    <property type="entry name" value="FADPNR"/>
</dbReference>
<comment type="cofactor">
    <cofactor evidence="1">
        <name>FAD</name>
        <dbReference type="ChEBI" id="CHEBI:57692"/>
    </cofactor>
</comment>
<evidence type="ECO:0000256" key="3">
    <source>
        <dbReference type="ARBA" id="ARBA00022630"/>
    </source>
</evidence>
<dbReference type="GO" id="GO:0016491">
    <property type="term" value="F:oxidoreductase activity"/>
    <property type="evidence" value="ECO:0007669"/>
    <property type="project" value="UniProtKB-KW"/>
</dbReference>
<dbReference type="InterPro" id="IPR050260">
    <property type="entry name" value="FAD-bd_OxRdtase"/>
</dbReference>
<accession>A0A1H2AEI2</accession>
<sequence>MRMIVIGGDAAGMSAASQARRRLGRDELEILAFERGDFTSYSACGIPYWVGSLVDGPDELIARDPATFRKDGIDVRTGHEVTGIDLGARTVTVRNSDRTFTEGFDLLMYAAGAQPVRPPWADNPASGIFGMQTLGDGAALNAWLSSFEGGGRGGGGEGRDAVVIGGGYIGVEMAEALVRRGLRVTLVERSGQPMSTVDPDMGALVADAVRGLGIELRTGVTVQALETSDDRVRAVVTDDGTIPADVVVLGLGVRPNTALADAAGIPLGVTGGLATDLRQRVTGPDGVVDGVWAAGDCTEVTHLVSGKTMHVPLGTHANKQGRVAGINIGGGYATFPGVIGTAVTKICDLEVARTGLSSREAEAAGFRFVTATIESTNRAGYFPGAVPMTVKVLAEKDTGLLLGAQIVGRAEAAKRIDAFAVAVWNRMTVTEMTALDLGYAPPFAPVWDPVLIAARKVADKI</sequence>
<dbReference type="InterPro" id="IPR004099">
    <property type="entry name" value="Pyr_nucl-diS_OxRdtase_dimer"/>
</dbReference>
<dbReference type="Pfam" id="PF07992">
    <property type="entry name" value="Pyr_redox_2"/>
    <property type="match status" value="1"/>
</dbReference>
<keyword evidence="3" id="KW-0285">Flavoprotein</keyword>
<dbReference type="Gene3D" id="3.50.50.60">
    <property type="entry name" value="FAD/NAD(P)-binding domain"/>
    <property type="match status" value="2"/>
</dbReference>
<evidence type="ECO:0000256" key="2">
    <source>
        <dbReference type="ARBA" id="ARBA00009130"/>
    </source>
</evidence>
<dbReference type="STRING" id="113562.SAMN04489716_3818"/>
<gene>
    <name evidence="9" type="ORF">SAMN04489716_3818</name>
</gene>
<protein>
    <submittedName>
        <fullName evidence="9">NADPH-dependent 2,4-dienoyl-CoA reductase, sulfur reductase</fullName>
    </submittedName>
</protein>
<organism evidence="9 10">
    <name type="scientific">Actinoplanes derwentensis</name>
    <dbReference type="NCBI Taxonomy" id="113562"/>
    <lineage>
        <taxon>Bacteria</taxon>
        <taxon>Bacillati</taxon>
        <taxon>Actinomycetota</taxon>
        <taxon>Actinomycetes</taxon>
        <taxon>Micromonosporales</taxon>
        <taxon>Micromonosporaceae</taxon>
        <taxon>Actinoplanes</taxon>
    </lineage>
</organism>
<evidence type="ECO:0000313" key="9">
    <source>
        <dbReference type="EMBL" id="SDT44405.1"/>
    </source>
</evidence>
<name>A0A1H2AEI2_9ACTN</name>
<reference evidence="9 10" key="1">
    <citation type="submission" date="2016-10" db="EMBL/GenBank/DDBJ databases">
        <authorList>
            <person name="de Groot N.N."/>
        </authorList>
    </citation>
    <scope>NUCLEOTIDE SEQUENCE [LARGE SCALE GENOMIC DNA]</scope>
    <source>
        <strain evidence="9 10">DSM 43941</strain>
    </source>
</reference>
<feature type="domain" description="Pyridine nucleotide-disulphide oxidoreductase dimerisation" evidence="7">
    <location>
        <begin position="343"/>
        <end position="445"/>
    </location>
</feature>
<keyword evidence="6" id="KW-0676">Redox-active center</keyword>
<evidence type="ECO:0000256" key="6">
    <source>
        <dbReference type="ARBA" id="ARBA00023284"/>
    </source>
</evidence>
<dbReference type="SUPFAM" id="SSF55424">
    <property type="entry name" value="FAD/NAD-linked reductases, dimerisation (C-terminal) domain"/>
    <property type="match status" value="1"/>
</dbReference>
<dbReference type="PRINTS" id="PR00411">
    <property type="entry name" value="PNDRDTASEI"/>
</dbReference>
<dbReference type="AlphaFoldDB" id="A0A1H2AEI2"/>
<dbReference type="PANTHER" id="PTHR43429:SF1">
    <property type="entry name" value="NAD(P)H SULFUR OXIDOREDUCTASE (COA-DEPENDENT)"/>
    <property type="match status" value="1"/>
</dbReference>
<evidence type="ECO:0000313" key="10">
    <source>
        <dbReference type="Proteomes" id="UP000198688"/>
    </source>
</evidence>
<dbReference type="SUPFAM" id="SSF51905">
    <property type="entry name" value="FAD/NAD(P)-binding domain"/>
    <property type="match status" value="1"/>
</dbReference>
<dbReference type="EMBL" id="LT629758">
    <property type="protein sequence ID" value="SDT44405.1"/>
    <property type="molecule type" value="Genomic_DNA"/>
</dbReference>
<dbReference type="Proteomes" id="UP000198688">
    <property type="component" value="Chromosome I"/>
</dbReference>
<keyword evidence="4" id="KW-0274">FAD</keyword>
<keyword evidence="5" id="KW-0560">Oxidoreductase</keyword>
<evidence type="ECO:0000256" key="5">
    <source>
        <dbReference type="ARBA" id="ARBA00023002"/>
    </source>
</evidence>
<evidence type="ECO:0000259" key="7">
    <source>
        <dbReference type="Pfam" id="PF02852"/>
    </source>
</evidence>
<keyword evidence="10" id="KW-1185">Reference proteome</keyword>
<dbReference type="InterPro" id="IPR023753">
    <property type="entry name" value="FAD/NAD-binding_dom"/>
</dbReference>